<keyword evidence="2" id="KW-1185">Reference proteome</keyword>
<sequence length="290" mass="32190">MAYQFRSTLPDIIRDSKVIGSNAYLQLPTVGRNISTEALKVNFVHKKLAEQLKKLWGTTTEYISTLFDSTPKQLRAAVTLGGVIRAAQNSPYLNDVELKMPVPEGLQVSYLEYVELLIGMADAVDEFYDSGLIPFKTWVGSVLNNPEKISTIAPGNYLKTFDPTQFIDLHAKSFKGHAVEVKYRQVIKRNSDWELLETKLNELLGKMSGEHSPQAVSETVRNLDTMLGELIDGLVDPDKTYIAAPRNIDALARHVANLAKMLEFYGLVCASAEALAVAVEEAGKKYVSKH</sequence>
<evidence type="ECO:0000313" key="2">
    <source>
        <dbReference type="Proteomes" id="UP000596247"/>
    </source>
</evidence>
<dbReference type="EMBL" id="LR881104">
    <property type="protein sequence ID" value="CAD5236159.1"/>
    <property type="molecule type" value="Genomic_DNA"/>
</dbReference>
<evidence type="ECO:0000313" key="1">
    <source>
        <dbReference type="EMBL" id="CAD5236159.1"/>
    </source>
</evidence>
<protein>
    <submittedName>
        <fullName evidence="1">Uncharacterized protein</fullName>
    </submittedName>
</protein>
<organism evidence="1 2">
    <name type="scientific">Klebsiella phage vB_KvM-Eowyn</name>
    <dbReference type="NCBI Taxonomy" id="2762819"/>
    <lineage>
        <taxon>Viruses</taxon>
        <taxon>Duplodnaviria</taxon>
        <taxon>Heunggongvirae</taxon>
        <taxon>Uroviricota</taxon>
        <taxon>Caudoviricetes</taxon>
        <taxon>Chimalliviridae</taxon>
        <taxon>Eowynvirus</taxon>
        <taxon>Eowynvirus eowyn</taxon>
    </lineage>
</organism>
<name>A0A7R8MJI4_9CAUD</name>
<proteinExistence type="predicted"/>
<reference evidence="1 2" key="1">
    <citation type="submission" date="2020-09" db="EMBL/GenBank/DDBJ databases">
        <authorList>
            <person name="Jameson E."/>
        </authorList>
    </citation>
    <scope>NUCLEOTIDE SEQUENCE [LARGE SCALE GENOMIC DNA]</scope>
</reference>
<dbReference type="Proteomes" id="UP000596247">
    <property type="component" value="Chromosome"/>
</dbReference>
<accession>A0A7R8MJI4</accession>
<gene>
    <name evidence="1" type="ORF">LLCLJKAH_00170</name>
</gene>